<sequence>MKHLRALAVKFLASLVLLYVILGLMYDMSFTNVFLISLFLGLASYVIGDLFLLPKTNNTIATLADFGLAFMIIWILGESLTYGESLLLASLISAAGVALFEYFFHKYVAGNILEGGEKQYRNTNYQYQTEASEEFYPVKPDVRSEDESEK</sequence>
<gene>
    <name evidence="2" type="ORF">SAMD00020551_1614</name>
</gene>
<dbReference type="AlphaFoldDB" id="A0A0A8X0H3"/>
<keyword evidence="1" id="KW-0812">Transmembrane</keyword>
<evidence type="ECO:0000313" key="3">
    <source>
        <dbReference type="Proteomes" id="UP000031014"/>
    </source>
</evidence>
<reference evidence="2 3" key="1">
    <citation type="submission" date="2013-06" db="EMBL/GenBank/DDBJ databases">
        <title>Whole genome shotgun sequence of Bacillus selenatarsenatis SF-1.</title>
        <authorList>
            <person name="Kuroda M."/>
            <person name="Sei K."/>
            <person name="Yamashita M."/>
            <person name="Ike M."/>
        </authorList>
    </citation>
    <scope>NUCLEOTIDE SEQUENCE [LARGE SCALE GENOMIC DNA]</scope>
    <source>
        <strain evidence="2 3">SF-1</strain>
    </source>
</reference>
<dbReference type="EMBL" id="BASE01000035">
    <property type="protein sequence ID" value="GAM13470.1"/>
    <property type="molecule type" value="Genomic_DNA"/>
</dbReference>
<proteinExistence type="predicted"/>
<dbReference type="Pfam" id="PF10710">
    <property type="entry name" value="DUF2512"/>
    <property type="match status" value="1"/>
</dbReference>
<feature type="transmembrane region" description="Helical" evidence="1">
    <location>
        <begin position="60"/>
        <end position="80"/>
    </location>
</feature>
<evidence type="ECO:0000256" key="1">
    <source>
        <dbReference type="SAM" id="Phobius"/>
    </source>
</evidence>
<feature type="transmembrane region" description="Helical" evidence="1">
    <location>
        <begin position="7"/>
        <end position="26"/>
    </location>
</feature>
<organism evidence="2 3">
    <name type="scientific">Mesobacillus selenatarsenatis (strain DSM 18680 / JCM 14380 / FERM P-15431 / SF-1)</name>
    <dbReference type="NCBI Taxonomy" id="1321606"/>
    <lineage>
        <taxon>Bacteria</taxon>
        <taxon>Bacillati</taxon>
        <taxon>Bacillota</taxon>
        <taxon>Bacilli</taxon>
        <taxon>Bacillales</taxon>
        <taxon>Bacillaceae</taxon>
        <taxon>Mesobacillus</taxon>
    </lineage>
</organism>
<keyword evidence="1" id="KW-0472">Membrane</keyword>
<keyword evidence="3" id="KW-1185">Reference proteome</keyword>
<keyword evidence="1" id="KW-1133">Transmembrane helix</keyword>
<dbReference type="STRING" id="1321606.SAMD00020551_1614"/>
<accession>A0A0A8X0H3</accession>
<feature type="transmembrane region" description="Helical" evidence="1">
    <location>
        <begin position="86"/>
        <end position="104"/>
    </location>
</feature>
<dbReference type="Proteomes" id="UP000031014">
    <property type="component" value="Unassembled WGS sequence"/>
</dbReference>
<protein>
    <submittedName>
        <fullName evidence="2">Integral membrane protein</fullName>
    </submittedName>
</protein>
<comment type="caution">
    <text evidence="2">The sequence shown here is derived from an EMBL/GenBank/DDBJ whole genome shotgun (WGS) entry which is preliminary data.</text>
</comment>
<feature type="transmembrane region" description="Helical" evidence="1">
    <location>
        <begin position="32"/>
        <end position="53"/>
    </location>
</feature>
<evidence type="ECO:0000313" key="2">
    <source>
        <dbReference type="EMBL" id="GAM13470.1"/>
    </source>
</evidence>
<dbReference type="RefSeq" id="WP_041965314.1">
    <property type="nucleotide sequence ID" value="NZ_BASE01000035.1"/>
</dbReference>
<dbReference type="OrthoDB" id="2111682at2"/>
<name>A0A0A8X0H3_MESS1</name>
<dbReference type="InterPro" id="IPR019649">
    <property type="entry name" value="DUF2512"/>
</dbReference>